<reference evidence="1" key="1">
    <citation type="submission" date="2024-09" db="EMBL/GenBank/DDBJ databases">
        <title>Black Yeasts Isolated from many extreme environments.</title>
        <authorList>
            <person name="Coleine C."/>
            <person name="Stajich J.E."/>
            <person name="Selbmann L."/>
        </authorList>
    </citation>
    <scope>NUCLEOTIDE SEQUENCE</scope>
    <source>
        <strain evidence="1">CCFEE 5737</strain>
    </source>
</reference>
<accession>A0ACC3DWR1</accession>
<dbReference type="Proteomes" id="UP001186974">
    <property type="component" value="Unassembled WGS sequence"/>
</dbReference>
<evidence type="ECO:0000313" key="2">
    <source>
        <dbReference type="Proteomes" id="UP001186974"/>
    </source>
</evidence>
<sequence length="504" mass="57802">MLPLPGFGAVSGLRIGWSGHRPHRNFNTELGQKRDDEKVFINVPHLHPGFDKYGRQPPALRRMFDLIRQWTFLVLDRAMKVLDEYAKQKSATKIMEALRTHLGTAEGKDWKSALDTARKEYLRVSNRRSNRPRPSEPQSTVSKRTSYKSTKSPPVRHIEDTWAVTDWQLGGEMEDGRLYNDVVGRPRINRFAYAQGPENAKERKQQLDNVWSLNFPELHDDELPHKPWAKQGWIKLFAGIREGMSYYLAAISLSDDREHLASLLHAYWPSTHKKDDQTWLEDEELLQNALAQCSKYIKSQAGMHNPRHPLHAIPTSSLDGSEFKINLRGDFGIKWKRPGERDHRIQLLASAAKPRNVDDLRLVRFTEHGINVVNKDDEPFLTDSRKTQRLATMPTSYFDSHRDGAMIWALWTAVRTHLGFPPSVKSDVDPQARKWPGAPGVKLVTNVKKENQLQNRPPEQEEPEEKVAETPKSRKPDSKKRKKGKDDEYGDDGWGLTGRMAAAV</sequence>
<keyword evidence="2" id="KW-1185">Reference proteome</keyword>
<name>A0ACC3DWR1_9PEZI</name>
<proteinExistence type="predicted"/>
<gene>
    <name evidence="1" type="ORF">LTS18_008692</name>
</gene>
<protein>
    <submittedName>
        <fullName evidence="1">Uncharacterized protein</fullName>
    </submittedName>
</protein>
<organism evidence="1 2">
    <name type="scientific">Coniosporium uncinatum</name>
    <dbReference type="NCBI Taxonomy" id="93489"/>
    <lineage>
        <taxon>Eukaryota</taxon>
        <taxon>Fungi</taxon>
        <taxon>Dikarya</taxon>
        <taxon>Ascomycota</taxon>
        <taxon>Pezizomycotina</taxon>
        <taxon>Dothideomycetes</taxon>
        <taxon>Dothideomycetes incertae sedis</taxon>
        <taxon>Coniosporium</taxon>
    </lineage>
</organism>
<dbReference type="EMBL" id="JAWDJW010000229">
    <property type="protein sequence ID" value="KAK3081248.1"/>
    <property type="molecule type" value="Genomic_DNA"/>
</dbReference>
<comment type="caution">
    <text evidence="1">The sequence shown here is derived from an EMBL/GenBank/DDBJ whole genome shotgun (WGS) entry which is preliminary data.</text>
</comment>
<evidence type="ECO:0000313" key="1">
    <source>
        <dbReference type="EMBL" id="KAK3081248.1"/>
    </source>
</evidence>